<name>A0A5P9JV19_9HYPH</name>
<feature type="transmembrane region" description="Helical" evidence="1">
    <location>
        <begin position="134"/>
        <end position="152"/>
    </location>
</feature>
<feature type="transmembrane region" description="Helical" evidence="1">
    <location>
        <begin position="108"/>
        <end position="127"/>
    </location>
</feature>
<dbReference type="GO" id="GO:0016020">
    <property type="term" value="C:membrane"/>
    <property type="evidence" value="ECO:0007669"/>
    <property type="project" value="InterPro"/>
</dbReference>
<feature type="transmembrane region" description="Helical" evidence="1">
    <location>
        <begin position="12"/>
        <end position="32"/>
    </location>
</feature>
<dbReference type="RefSeq" id="WP_152586305.1">
    <property type="nucleotide sequence ID" value="NZ_CP045423.1"/>
</dbReference>
<dbReference type="InterPro" id="IPR037185">
    <property type="entry name" value="EmrE-like"/>
</dbReference>
<dbReference type="PANTHER" id="PTHR22911">
    <property type="entry name" value="ACYL-MALONYL CONDENSING ENZYME-RELATED"/>
    <property type="match status" value="1"/>
</dbReference>
<feature type="transmembrane region" description="Helical" evidence="1">
    <location>
        <begin position="52"/>
        <end position="69"/>
    </location>
</feature>
<dbReference type="KEGG" id="mico:GDR74_10710"/>
<dbReference type="Proteomes" id="UP000325614">
    <property type="component" value="Chromosome"/>
</dbReference>
<feature type="transmembrane region" description="Helical" evidence="1">
    <location>
        <begin position="282"/>
        <end position="302"/>
    </location>
</feature>
<sequence length="311" mass="32146">MPPAPTNRVQARNWASLAIGILWGLTAALAWTGYNVGSRLGRMDGLTPVDMSMLRFGVAASILAPLVLLRGRGHGLGWGRVLSLTVLAGPFFGLLINTAFGLAPLSHAVVLTSGATMVSANALAWKLDGRRPPVLRLVGMAVLMAGLSLIAADQAGRGPEAPGGVWLGDLCFAVAGTLWGTFTYLLGRWKVDPVVGIGQVSMLSALFFLPLFLLGEGRGAAAPESWLAQAFFQGVLGGCLATVAIAKAVSRLGAGEAALFPALVPSGALLLAIPLLGEWPSLLEVLGIATCTLGLLTAFDLVRLLPGRGRP</sequence>
<feature type="domain" description="EamA" evidence="2">
    <location>
        <begin position="167"/>
        <end position="296"/>
    </location>
</feature>
<keyword evidence="1" id="KW-0812">Transmembrane</keyword>
<dbReference type="SUPFAM" id="SSF103481">
    <property type="entry name" value="Multidrug resistance efflux transporter EmrE"/>
    <property type="match status" value="2"/>
</dbReference>
<feature type="domain" description="EamA" evidence="2">
    <location>
        <begin position="19"/>
        <end position="150"/>
    </location>
</feature>
<feature type="transmembrane region" description="Helical" evidence="1">
    <location>
        <begin position="164"/>
        <end position="187"/>
    </location>
</feature>
<protein>
    <submittedName>
        <fullName evidence="3">EamA family transporter</fullName>
    </submittedName>
</protein>
<evidence type="ECO:0000313" key="3">
    <source>
        <dbReference type="EMBL" id="QFU16662.1"/>
    </source>
</evidence>
<keyword evidence="4" id="KW-1185">Reference proteome</keyword>
<organism evidence="3 4">
    <name type="scientific">Microvirga thermotolerans</name>
    <dbReference type="NCBI Taxonomy" id="2651334"/>
    <lineage>
        <taxon>Bacteria</taxon>
        <taxon>Pseudomonadati</taxon>
        <taxon>Pseudomonadota</taxon>
        <taxon>Alphaproteobacteria</taxon>
        <taxon>Hyphomicrobiales</taxon>
        <taxon>Methylobacteriaceae</taxon>
        <taxon>Microvirga</taxon>
    </lineage>
</organism>
<keyword evidence="1" id="KW-0472">Membrane</keyword>
<dbReference type="PANTHER" id="PTHR22911:SF137">
    <property type="entry name" value="SOLUTE CARRIER FAMILY 35 MEMBER G2-RELATED"/>
    <property type="match status" value="1"/>
</dbReference>
<evidence type="ECO:0000313" key="4">
    <source>
        <dbReference type="Proteomes" id="UP000325614"/>
    </source>
</evidence>
<proteinExistence type="predicted"/>
<evidence type="ECO:0000259" key="2">
    <source>
        <dbReference type="Pfam" id="PF00892"/>
    </source>
</evidence>
<dbReference type="InterPro" id="IPR000620">
    <property type="entry name" value="EamA_dom"/>
</dbReference>
<dbReference type="AlphaFoldDB" id="A0A5P9JV19"/>
<reference evidence="3 4" key="1">
    <citation type="submission" date="2019-10" db="EMBL/GenBank/DDBJ databases">
        <title>Isolation, Identification of Microvirga thermotolerans HR1, a novel thermophilic bacterium and Comparative Genomics of the genus Microvirga.</title>
        <authorList>
            <person name="Li J."/>
            <person name="Zhang W."/>
            <person name="Lin M."/>
            <person name="Wang J."/>
        </authorList>
    </citation>
    <scope>NUCLEOTIDE SEQUENCE [LARGE SCALE GENOMIC DNA]</scope>
    <source>
        <strain evidence="3 4">HR1</strain>
    </source>
</reference>
<dbReference type="EMBL" id="CP045423">
    <property type="protein sequence ID" value="QFU16662.1"/>
    <property type="molecule type" value="Genomic_DNA"/>
</dbReference>
<accession>A0A5P9JV19</accession>
<evidence type="ECO:0000256" key="1">
    <source>
        <dbReference type="SAM" id="Phobius"/>
    </source>
</evidence>
<feature type="transmembrane region" description="Helical" evidence="1">
    <location>
        <begin position="194"/>
        <end position="214"/>
    </location>
</feature>
<dbReference type="Pfam" id="PF00892">
    <property type="entry name" value="EamA"/>
    <property type="match status" value="2"/>
</dbReference>
<feature type="transmembrane region" description="Helical" evidence="1">
    <location>
        <begin position="226"/>
        <end position="246"/>
    </location>
</feature>
<feature type="transmembrane region" description="Helical" evidence="1">
    <location>
        <begin position="258"/>
        <end position="276"/>
    </location>
</feature>
<gene>
    <name evidence="3" type="ORF">GDR74_10710</name>
</gene>
<feature type="transmembrane region" description="Helical" evidence="1">
    <location>
        <begin position="81"/>
        <end position="102"/>
    </location>
</feature>
<keyword evidence="1" id="KW-1133">Transmembrane helix</keyword>